<keyword evidence="4" id="KW-0336">GPI-anchor</keyword>
<dbReference type="PANTHER" id="PTHR44170">
    <property type="entry name" value="PROTEIN SIDEKICK"/>
    <property type="match status" value="1"/>
</dbReference>
<dbReference type="CDD" id="cd00063">
    <property type="entry name" value="FN3"/>
    <property type="match status" value="3"/>
</dbReference>
<reference evidence="13" key="3">
    <citation type="submission" date="2025-09" db="UniProtKB">
        <authorList>
            <consortium name="Ensembl"/>
        </authorList>
    </citation>
    <scope>IDENTIFICATION</scope>
</reference>
<dbReference type="InterPro" id="IPR036179">
    <property type="entry name" value="Ig-like_dom_sf"/>
</dbReference>
<dbReference type="PROSITE" id="PS50835">
    <property type="entry name" value="IG_LIKE"/>
    <property type="match status" value="5"/>
</dbReference>
<dbReference type="Pfam" id="PF00041">
    <property type="entry name" value="fn3"/>
    <property type="match status" value="2"/>
</dbReference>
<comment type="subcellular location">
    <subcellularLocation>
        <location evidence="1">Cell membrane</location>
        <topology evidence="1">Lipid-anchor</topology>
        <topology evidence="1">GPI-anchor</topology>
    </subcellularLocation>
</comment>
<dbReference type="Pfam" id="PF13927">
    <property type="entry name" value="Ig_3"/>
    <property type="match status" value="3"/>
</dbReference>
<evidence type="ECO:0000256" key="10">
    <source>
        <dbReference type="ARBA" id="ARBA00023180"/>
    </source>
</evidence>
<dbReference type="FunFam" id="2.60.40.10:FF:000005">
    <property type="entry name" value="Neuronal cell adhesion molecule"/>
    <property type="match status" value="1"/>
</dbReference>
<dbReference type="GO" id="GO:0098632">
    <property type="term" value="F:cell-cell adhesion mediator activity"/>
    <property type="evidence" value="ECO:0007669"/>
    <property type="project" value="TreeGrafter"/>
</dbReference>
<sequence length="943" mass="103994">MHHHGLQQKLCCWSLTEETIHGPIFIQEPYNITYSTASANPEILLNCTAKGCLLPYYRWKQNGTDIDLTMSYHYRLVGGSLAINNPHKKRDIGTYQCLATNSFGTILSRMAKLQFAYLENFETKTSSTVSVREGQGLVLLCGPSPHYRGLSCTWIFNNNTLYVQEDSHRFVSQETGNLYLAKVEPSDVGNYTCVMTNSKANQSVQGLPTPLTLRSDGVMGEYEPKIEVRFPETTYAVKGSSVKLECFALGNPVPSISWKRSDGNSLTKKIQHSKTKGVLEIPNVQQEDEGFYECITGNIRGINISRGQLFVYALPEWDKKIQNAFLSLYDSLFGECKAKGKPSPSYSWLKNGQPFTPEVRIHIENGTLIIPMLNMSDSGPYQCVAENKYSTIYANDELWVDSSCNTSIFFFFFILFPRVILLVDSSLRLYNITKSDAGVYICIATNQFGVARSSGNLTVKARTVITIPPSNMDVTVGESIVLPCQVSHDPSVKVVFIWSFNGSRIDFNRGIHHFERIGKESVGDLMIRNIQLHHSGKYVCMVQTTLDSQSATVDIIVRGPPGPPEDVKVEHISSTTAVLSWKSGIDNSPVQIYSVQTRTPFSVGGQVVSTVPEVISGRTHKATVVELSPWIEHNICVVASNSVGTGEPSRPSAPQKTKAAVPAVAPTNISGGGGSHSELVITWEPVPEELQNGEGSGYIVMFRPLGSATWTKAVVASVEAMKVGIYTNEGEGTLSSISIVYSGKDEPQIAPVGAFALGISGAEVEISWQPIAWNSCLFFVLAFQVLYWTDDPKESTAGKVRVRGNVTAKNITGLKANTVYFATVQAYNTAGTEPSSTQVNVTIKKSPPSQPPANIAWKLTNSKICLNWERVKTMENESEVLGYKVSNYFFISFIRHGPQDQNPHVARDFSVYTELFISRVEKDTKPSSLQSFLHILLHSSECV</sequence>
<keyword evidence="7" id="KW-0130">Cell adhesion</keyword>
<evidence type="ECO:0000256" key="6">
    <source>
        <dbReference type="ARBA" id="ARBA00022737"/>
    </source>
</evidence>
<dbReference type="InterPro" id="IPR013098">
    <property type="entry name" value="Ig_I-set"/>
</dbReference>
<dbReference type="FunFam" id="2.60.40.10:FF:000044">
    <property type="entry name" value="Contactin 1"/>
    <property type="match status" value="1"/>
</dbReference>
<evidence type="ECO:0000256" key="9">
    <source>
        <dbReference type="ARBA" id="ARBA00023157"/>
    </source>
</evidence>
<keyword evidence="8" id="KW-0472">Membrane</keyword>
<keyword evidence="10" id="KW-0325">Glycoprotein</keyword>
<name>A0A8C6K030_MELUD</name>
<dbReference type="FunFam" id="2.60.40.10:FF:000004">
    <property type="entry name" value="DCC isoform 1"/>
    <property type="match status" value="1"/>
</dbReference>
<dbReference type="InterPro" id="IPR013783">
    <property type="entry name" value="Ig-like_fold"/>
</dbReference>
<reference evidence="13" key="2">
    <citation type="submission" date="2025-08" db="UniProtKB">
        <authorList>
            <consortium name="Ensembl"/>
        </authorList>
    </citation>
    <scope>IDENTIFICATION</scope>
</reference>
<dbReference type="InterPro" id="IPR003599">
    <property type="entry name" value="Ig_sub"/>
</dbReference>
<evidence type="ECO:0000313" key="14">
    <source>
        <dbReference type="Proteomes" id="UP000694405"/>
    </source>
</evidence>
<evidence type="ECO:0000256" key="3">
    <source>
        <dbReference type="ARBA" id="ARBA00022475"/>
    </source>
</evidence>
<dbReference type="FunFam" id="2.60.40.10:FF:000052">
    <property type="entry name" value="Contactin 1"/>
    <property type="match status" value="1"/>
</dbReference>
<evidence type="ECO:0000256" key="12">
    <source>
        <dbReference type="ARBA" id="ARBA00023319"/>
    </source>
</evidence>
<dbReference type="FunFam" id="2.60.40.10:FF:000047">
    <property type="entry name" value="Contactin 1"/>
    <property type="match status" value="1"/>
</dbReference>
<evidence type="ECO:0000256" key="1">
    <source>
        <dbReference type="ARBA" id="ARBA00004609"/>
    </source>
</evidence>
<dbReference type="GO" id="GO:0005886">
    <property type="term" value="C:plasma membrane"/>
    <property type="evidence" value="ECO:0007669"/>
    <property type="project" value="UniProtKB-SubCell"/>
</dbReference>
<dbReference type="SUPFAM" id="SSF48726">
    <property type="entry name" value="Immunoglobulin"/>
    <property type="match status" value="6"/>
</dbReference>
<dbReference type="GO" id="GO:0030424">
    <property type="term" value="C:axon"/>
    <property type="evidence" value="ECO:0007669"/>
    <property type="project" value="TreeGrafter"/>
</dbReference>
<evidence type="ECO:0000256" key="5">
    <source>
        <dbReference type="ARBA" id="ARBA00022729"/>
    </source>
</evidence>
<dbReference type="Gene3D" id="2.60.40.10">
    <property type="entry name" value="Immunoglobulins"/>
    <property type="match status" value="9"/>
</dbReference>
<dbReference type="SMART" id="SM00060">
    <property type="entry name" value="FN3"/>
    <property type="match status" value="2"/>
</dbReference>
<dbReference type="InterPro" id="IPR003598">
    <property type="entry name" value="Ig_sub2"/>
</dbReference>
<dbReference type="Proteomes" id="UP000694405">
    <property type="component" value="Chromosome 9"/>
</dbReference>
<dbReference type="InterPro" id="IPR036116">
    <property type="entry name" value="FN3_sf"/>
</dbReference>
<dbReference type="FunFam" id="2.60.40.10:FF:000028">
    <property type="entry name" value="Neuronal cell adhesion molecule"/>
    <property type="match status" value="1"/>
</dbReference>
<evidence type="ECO:0000313" key="13">
    <source>
        <dbReference type="Ensembl" id="ENSMUNP00000020296.2"/>
    </source>
</evidence>
<dbReference type="GO" id="GO:0098552">
    <property type="term" value="C:side of membrane"/>
    <property type="evidence" value="ECO:0007669"/>
    <property type="project" value="UniProtKB-KW"/>
</dbReference>
<dbReference type="FunFam" id="2.60.40.10:FF:000064">
    <property type="entry name" value="Contactin 1"/>
    <property type="match status" value="1"/>
</dbReference>
<accession>A0A8V5FV95</accession>
<gene>
    <name evidence="13" type="primary">LOC101868936</name>
</gene>
<dbReference type="Ensembl" id="ENSMUNT00000023239.2">
    <property type="protein sequence ID" value="ENSMUNP00000020296.2"/>
    <property type="gene ID" value="ENSMUNG00000015448.2"/>
</dbReference>
<dbReference type="FunFam" id="2.60.40.10:FF:000035">
    <property type="entry name" value="Contactin 1"/>
    <property type="match status" value="1"/>
</dbReference>
<dbReference type="SMART" id="SM00408">
    <property type="entry name" value="IGc2"/>
    <property type="match status" value="5"/>
</dbReference>
<dbReference type="Pfam" id="PF07679">
    <property type="entry name" value="I-set"/>
    <property type="match status" value="2"/>
</dbReference>
<reference evidence="13" key="1">
    <citation type="submission" date="2020-03" db="EMBL/GenBank/DDBJ databases">
        <title>Melopsittacus undulatus (budgerigar) genome, bMelUnd1, maternal haplotype with Z.</title>
        <authorList>
            <person name="Gedman G."/>
            <person name="Mountcastle J."/>
            <person name="Haase B."/>
            <person name="Formenti G."/>
            <person name="Wright T."/>
            <person name="Apodaca J."/>
            <person name="Pelan S."/>
            <person name="Chow W."/>
            <person name="Rhie A."/>
            <person name="Howe K."/>
            <person name="Fedrigo O."/>
            <person name="Jarvis E.D."/>
        </authorList>
    </citation>
    <scope>NUCLEOTIDE SEQUENCE [LARGE SCALE GENOMIC DNA]</scope>
</reference>
<dbReference type="GO" id="GO:0007411">
    <property type="term" value="P:axon guidance"/>
    <property type="evidence" value="ECO:0007669"/>
    <property type="project" value="TreeGrafter"/>
</dbReference>
<keyword evidence="12" id="KW-0393">Immunoglobulin domain</keyword>
<keyword evidence="3" id="KW-1003">Cell membrane</keyword>
<keyword evidence="14" id="KW-1185">Reference proteome</keyword>
<dbReference type="GO" id="GO:0007420">
    <property type="term" value="P:brain development"/>
    <property type="evidence" value="ECO:0007669"/>
    <property type="project" value="TreeGrafter"/>
</dbReference>
<organism evidence="13 14">
    <name type="scientific">Melopsittacus undulatus</name>
    <name type="common">Budgerigar</name>
    <name type="synonym">Psittacus undulatus</name>
    <dbReference type="NCBI Taxonomy" id="13146"/>
    <lineage>
        <taxon>Eukaryota</taxon>
        <taxon>Metazoa</taxon>
        <taxon>Chordata</taxon>
        <taxon>Craniata</taxon>
        <taxon>Vertebrata</taxon>
        <taxon>Euteleostomi</taxon>
        <taxon>Archelosauria</taxon>
        <taxon>Archosauria</taxon>
        <taxon>Dinosauria</taxon>
        <taxon>Saurischia</taxon>
        <taxon>Theropoda</taxon>
        <taxon>Coelurosauria</taxon>
        <taxon>Aves</taxon>
        <taxon>Neognathae</taxon>
        <taxon>Neoaves</taxon>
        <taxon>Telluraves</taxon>
        <taxon>Australaves</taxon>
        <taxon>Psittaciformes</taxon>
        <taxon>Psittaculidae</taxon>
        <taxon>Melopsittacus</taxon>
    </lineage>
</organism>
<dbReference type="AlphaFoldDB" id="A0A8C6K030"/>
<keyword evidence="5" id="KW-0732">Signal</keyword>
<dbReference type="InterPro" id="IPR003961">
    <property type="entry name" value="FN3_dom"/>
</dbReference>
<dbReference type="PANTHER" id="PTHR44170:SF38">
    <property type="entry name" value="CONTACTIN 6"/>
    <property type="match status" value="1"/>
</dbReference>
<evidence type="ECO:0000256" key="11">
    <source>
        <dbReference type="ARBA" id="ARBA00023288"/>
    </source>
</evidence>
<accession>A0A8C6K030</accession>
<evidence type="ECO:0000256" key="8">
    <source>
        <dbReference type="ARBA" id="ARBA00023136"/>
    </source>
</evidence>
<evidence type="ECO:0000256" key="7">
    <source>
        <dbReference type="ARBA" id="ARBA00022889"/>
    </source>
</evidence>
<keyword evidence="11" id="KW-0449">Lipoprotein</keyword>
<dbReference type="InterPro" id="IPR007110">
    <property type="entry name" value="Ig-like_dom"/>
</dbReference>
<keyword evidence="6" id="KW-0677">Repeat</keyword>
<evidence type="ECO:0000256" key="2">
    <source>
        <dbReference type="ARBA" id="ARBA00009812"/>
    </source>
</evidence>
<protein>
    <submittedName>
        <fullName evidence="13">Uncharacterized protein</fullName>
    </submittedName>
</protein>
<keyword evidence="9" id="KW-1015">Disulfide bond</keyword>
<evidence type="ECO:0000256" key="4">
    <source>
        <dbReference type="ARBA" id="ARBA00022622"/>
    </source>
</evidence>
<comment type="similarity">
    <text evidence="2">Belongs to the immunoglobulin superfamily. Contactin family.</text>
</comment>
<dbReference type="SMART" id="SM00409">
    <property type="entry name" value="IG"/>
    <property type="match status" value="6"/>
</dbReference>
<dbReference type="SUPFAM" id="SSF49265">
    <property type="entry name" value="Fibronectin type III"/>
    <property type="match status" value="2"/>
</dbReference>
<proteinExistence type="inferred from homology"/>
<dbReference type="PROSITE" id="PS50853">
    <property type="entry name" value="FN3"/>
    <property type="match status" value="2"/>
</dbReference>